<dbReference type="Pfam" id="PF01535">
    <property type="entry name" value="PPR"/>
    <property type="match status" value="1"/>
</dbReference>
<dbReference type="InterPro" id="IPR002885">
    <property type="entry name" value="PPR_rpt"/>
</dbReference>
<dbReference type="Pfam" id="PF20431">
    <property type="entry name" value="E_motif"/>
    <property type="match status" value="1"/>
</dbReference>
<protein>
    <submittedName>
        <fullName evidence="3">Pentatricopeptide repeat-containing protein</fullName>
    </submittedName>
</protein>
<feature type="repeat" description="PPR" evidence="2">
    <location>
        <begin position="24"/>
        <end position="59"/>
    </location>
</feature>
<evidence type="ECO:0000256" key="1">
    <source>
        <dbReference type="ARBA" id="ARBA00022737"/>
    </source>
</evidence>
<dbReference type="AlphaFoldDB" id="A0ABD1P709"/>
<keyword evidence="4" id="KW-1185">Reference proteome</keyword>
<evidence type="ECO:0000313" key="3">
    <source>
        <dbReference type="EMBL" id="KAL2459657.1"/>
    </source>
</evidence>
<reference evidence="4" key="1">
    <citation type="submission" date="2024-07" db="EMBL/GenBank/DDBJ databases">
        <title>Two chromosome-level genome assemblies of Korean endemic species Abeliophyllum distichum and Forsythia ovata (Oleaceae).</title>
        <authorList>
            <person name="Jang H."/>
        </authorList>
    </citation>
    <scope>NUCLEOTIDE SEQUENCE [LARGE SCALE GENOMIC DNA]</scope>
</reference>
<dbReference type="PANTHER" id="PTHR47926:SF460">
    <property type="entry name" value="OS01G0815900 PROTEIN"/>
    <property type="match status" value="1"/>
</dbReference>
<proteinExistence type="predicted"/>
<dbReference type="EMBL" id="JBFOLJ010000021">
    <property type="protein sequence ID" value="KAL2459657.1"/>
    <property type="molecule type" value="Genomic_DNA"/>
</dbReference>
<dbReference type="InterPro" id="IPR046848">
    <property type="entry name" value="E_motif"/>
</dbReference>
<dbReference type="NCBIfam" id="TIGR00756">
    <property type="entry name" value="PPR"/>
    <property type="match status" value="1"/>
</dbReference>
<dbReference type="PROSITE" id="PS51375">
    <property type="entry name" value="PPR"/>
    <property type="match status" value="1"/>
</dbReference>
<name>A0ABD1P709_9LAMI</name>
<dbReference type="Gene3D" id="1.25.40.10">
    <property type="entry name" value="Tetratricopeptide repeat domain"/>
    <property type="match status" value="2"/>
</dbReference>
<accession>A0ABD1P709</accession>
<keyword evidence="1" id="KW-0677">Repeat</keyword>
<organism evidence="3 4">
    <name type="scientific">Forsythia ovata</name>
    <dbReference type="NCBI Taxonomy" id="205694"/>
    <lineage>
        <taxon>Eukaryota</taxon>
        <taxon>Viridiplantae</taxon>
        <taxon>Streptophyta</taxon>
        <taxon>Embryophyta</taxon>
        <taxon>Tracheophyta</taxon>
        <taxon>Spermatophyta</taxon>
        <taxon>Magnoliopsida</taxon>
        <taxon>eudicotyledons</taxon>
        <taxon>Gunneridae</taxon>
        <taxon>Pentapetalae</taxon>
        <taxon>asterids</taxon>
        <taxon>lamiids</taxon>
        <taxon>Lamiales</taxon>
        <taxon>Oleaceae</taxon>
        <taxon>Forsythieae</taxon>
        <taxon>Forsythia</taxon>
    </lineage>
</organism>
<dbReference type="PANTHER" id="PTHR47926">
    <property type="entry name" value="PENTATRICOPEPTIDE REPEAT-CONTAINING PROTEIN"/>
    <property type="match status" value="1"/>
</dbReference>
<sequence length="197" mass="22451">MTGFCKCGEIDFARVVFDVMQEKNVVSWTGLIDGYTRMNQFNEALALFRRMVVHEGIKPTEVTLLAIYPAIWNTKCFEFCQMSRTHGGLVNQGLEFFRKIVDKSGIAPDIKHYGSLIDLLRRAGRLEEAEKIALEIGNVVVWRTLLGACSFHDNVEMGERITHKIMELEKEYSGDYVLLSNIFAGAGRYVDSKRMRS</sequence>
<evidence type="ECO:0000313" key="4">
    <source>
        <dbReference type="Proteomes" id="UP001604277"/>
    </source>
</evidence>
<comment type="caution">
    <text evidence="3">The sequence shown here is derived from an EMBL/GenBank/DDBJ whole genome shotgun (WGS) entry which is preliminary data.</text>
</comment>
<gene>
    <name evidence="3" type="ORF">Fot_54401</name>
</gene>
<evidence type="ECO:0000256" key="2">
    <source>
        <dbReference type="PROSITE-ProRule" id="PRU00708"/>
    </source>
</evidence>
<dbReference type="InterPro" id="IPR046960">
    <property type="entry name" value="PPR_At4g14850-like_plant"/>
</dbReference>
<dbReference type="Proteomes" id="UP001604277">
    <property type="component" value="Unassembled WGS sequence"/>
</dbReference>
<dbReference type="Pfam" id="PF13041">
    <property type="entry name" value="PPR_2"/>
    <property type="match status" value="1"/>
</dbReference>
<dbReference type="InterPro" id="IPR011990">
    <property type="entry name" value="TPR-like_helical_dom_sf"/>
</dbReference>